<dbReference type="AlphaFoldDB" id="A0A240EE95"/>
<reference evidence="2" key="1">
    <citation type="submission" date="2016-09" db="EMBL/GenBank/DDBJ databases">
        <authorList>
            <person name="Varghese N."/>
            <person name="Submissions S."/>
        </authorList>
    </citation>
    <scope>NUCLEOTIDE SEQUENCE [LARGE SCALE GENOMIC DNA]</scope>
    <source>
        <strain evidence="2">ANC 4466</strain>
    </source>
</reference>
<proteinExistence type="predicted"/>
<gene>
    <name evidence="1" type="ORF">SAMN05421731_10962</name>
</gene>
<dbReference type="Pfam" id="PF01475">
    <property type="entry name" value="FUR"/>
    <property type="match status" value="1"/>
</dbReference>
<keyword evidence="2" id="KW-1185">Reference proteome</keyword>
<dbReference type="InterPro" id="IPR002481">
    <property type="entry name" value="FUR"/>
</dbReference>
<organism evidence="1 2">
    <name type="scientific">Acinetobacter puyangensis</name>
    <dbReference type="NCBI Taxonomy" id="1096779"/>
    <lineage>
        <taxon>Bacteria</taxon>
        <taxon>Pseudomonadati</taxon>
        <taxon>Pseudomonadota</taxon>
        <taxon>Gammaproteobacteria</taxon>
        <taxon>Moraxellales</taxon>
        <taxon>Moraxellaceae</taxon>
        <taxon>Acinetobacter</taxon>
    </lineage>
</organism>
<accession>A0A240EE95</accession>
<dbReference type="RefSeq" id="WP_097079978.1">
    <property type="nucleotide sequence ID" value="NZ_BAABHT010000014.1"/>
</dbReference>
<sequence length="70" mass="8302">MTINLNDTNAIRDLLKHKHIKVTLPRLMIYKVMQQSSHAMTAYEIEDILLQQNHRLNWVTIYSTLKNLPK</sequence>
<dbReference type="GO" id="GO:0003700">
    <property type="term" value="F:DNA-binding transcription factor activity"/>
    <property type="evidence" value="ECO:0007669"/>
    <property type="project" value="InterPro"/>
</dbReference>
<name>A0A240EE95_9GAMM</name>
<dbReference type="Gene3D" id="1.10.10.10">
    <property type="entry name" value="Winged helix-like DNA-binding domain superfamily/Winged helix DNA-binding domain"/>
    <property type="match status" value="1"/>
</dbReference>
<evidence type="ECO:0000313" key="1">
    <source>
        <dbReference type="EMBL" id="SNX46230.1"/>
    </source>
</evidence>
<protein>
    <submittedName>
        <fullName evidence="1">Ferric uptake regulator family protein</fullName>
    </submittedName>
</protein>
<dbReference type="Proteomes" id="UP000219042">
    <property type="component" value="Unassembled WGS sequence"/>
</dbReference>
<dbReference type="InterPro" id="IPR036388">
    <property type="entry name" value="WH-like_DNA-bd_sf"/>
</dbReference>
<dbReference type="SUPFAM" id="SSF46785">
    <property type="entry name" value="Winged helix' DNA-binding domain"/>
    <property type="match status" value="1"/>
</dbReference>
<dbReference type="InterPro" id="IPR036390">
    <property type="entry name" value="WH_DNA-bd_sf"/>
</dbReference>
<evidence type="ECO:0000313" key="2">
    <source>
        <dbReference type="Proteomes" id="UP000219042"/>
    </source>
</evidence>
<dbReference type="EMBL" id="OANT01000009">
    <property type="protein sequence ID" value="SNX46230.1"/>
    <property type="molecule type" value="Genomic_DNA"/>
</dbReference>